<dbReference type="Proteomes" id="UP000199072">
    <property type="component" value="Unassembled WGS sequence"/>
</dbReference>
<dbReference type="GO" id="GO:0046872">
    <property type="term" value="F:metal ion binding"/>
    <property type="evidence" value="ECO:0007669"/>
    <property type="project" value="UniProtKB-KW"/>
</dbReference>
<evidence type="ECO:0000256" key="2">
    <source>
        <dbReference type="ARBA" id="ARBA00022723"/>
    </source>
</evidence>
<dbReference type="InterPro" id="IPR051459">
    <property type="entry name" value="Cytochrome_c-type_DH"/>
</dbReference>
<name>A0A1G6USH3_9SPHI</name>
<feature type="domain" description="Cytochrome c" evidence="5">
    <location>
        <begin position="74"/>
        <end position="161"/>
    </location>
</feature>
<dbReference type="GO" id="GO:0009055">
    <property type="term" value="F:electron transfer activity"/>
    <property type="evidence" value="ECO:0007669"/>
    <property type="project" value="InterPro"/>
</dbReference>
<dbReference type="GO" id="GO:0020037">
    <property type="term" value="F:heme binding"/>
    <property type="evidence" value="ECO:0007669"/>
    <property type="project" value="InterPro"/>
</dbReference>
<dbReference type="InterPro" id="IPR009056">
    <property type="entry name" value="Cyt_c-like_dom"/>
</dbReference>
<dbReference type="EMBL" id="FNAI01000001">
    <property type="protein sequence ID" value="SDD44194.1"/>
    <property type="molecule type" value="Genomic_DNA"/>
</dbReference>
<accession>A0A1G6USH3</accession>
<evidence type="ECO:0000256" key="3">
    <source>
        <dbReference type="ARBA" id="ARBA00023004"/>
    </source>
</evidence>
<dbReference type="Pfam" id="PF00034">
    <property type="entry name" value="Cytochrom_C"/>
    <property type="match status" value="1"/>
</dbReference>
<dbReference type="PANTHER" id="PTHR35008:SF8">
    <property type="entry name" value="ALCOHOL DEHYDROGENASE CYTOCHROME C SUBUNIT"/>
    <property type="match status" value="1"/>
</dbReference>
<dbReference type="Gene3D" id="1.10.760.10">
    <property type="entry name" value="Cytochrome c-like domain"/>
    <property type="match status" value="1"/>
</dbReference>
<protein>
    <submittedName>
        <fullName evidence="6">Cytochrome c</fullName>
    </submittedName>
</protein>
<dbReference type="STRING" id="1391627.SAMN05216464_101743"/>
<organism evidence="6 7">
    <name type="scientific">Mucilaginibacter pineti</name>
    <dbReference type="NCBI Taxonomy" id="1391627"/>
    <lineage>
        <taxon>Bacteria</taxon>
        <taxon>Pseudomonadati</taxon>
        <taxon>Bacteroidota</taxon>
        <taxon>Sphingobacteriia</taxon>
        <taxon>Sphingobacteriales</taxon>
        <taxon>Sphingobacteriaceae</taxon>
        <taxon>Mucilaginibacter</taxon>
    </lineage>
</organism>
<keyword evidence="1 4" id="KW-0349">Heme</keyword>
<dbReference type="PANTHER" id="PTHR35008">
    <property type="entry name" value="BLL4482 PROTEIN-RELATED"/>
    <property type="match status" value="1"/>
</dbReference>
<dbReference type="PROSITE" id="PS51007">
    <property type="entry name" value="CYTC"/>
    <property type="match status" value="1"/>
</dbReference>
<dbReference type="AlphaFoldDB" id="A0A1G6USH3"/>
<evidence type="ECO:0000256" key="4">
    <source>
        <dbReference type="PROSITE-ProRule" id="PRU00433"/>
    </source>
</evidence>
<evidence type="ECO:0000313" key="7">
    <source>
        <dbReference type="Proteomes" id="UP000199072"/>
    </source>
</evidence>
<gene>
    <name evidence="6" type="ORF">SAMN05216464_101743</name>
</gene>
<proteinExistence type="predicted"/>
<keyword evidence="7" id="KW-1185">Reference proteome</keyword>
<sequence length="198" mass="21382">MNRYVVVMASAMLLLLLGTTGFKSSNSLPRQTITADTSKWPSTFSFGKVATEQQIDSVAIAILPNGTGLPPGLGTPKEGNVIYITKCASCHGANGKAAAGEKLPAPELASDSISKIKTIGNYWPYATTIFDYVRRAMPYNAPGSLTNNEVYSITAYLLSANNIIKPDMVINAHNLYKINMPARKLFIPDDRRGGPEVR</sequence>
<keyword evidence="2 4" id="KW-0479">Metal-binding</keyword>
<keyword evidence="3 4" id="KW-0408">Iron</keyword>
<dbReference type="InterPro" id="IPR036909">
    <property type="entry name" value="Cyt_c-like_dom_sf"/>
</dbReference>
<evidence type="ECO:0000313" key="6">
    <source>
        <dbReference type="EMBL" id="SDD44194.1"/>
    </source>
</evidence>
<dbReference type="SUPFAM" id="SSF46626">
    <property type="entry name" value="Cytochrome c"/>
    <property type="match status" value="1"/>
</dbReference>
<evidence type="ECO:0000259" key="5">
    <source>
        <dbReference type="PROSITE" id="PS51007"/>
    </source>
</evidence>
<evidence type="ECO:0000256" key="1">
    <source>
        <dbReference type="ARBA" id="ARBA00022617"/>
    </source>
</evidence>
<reference evidence="6 7" key="1">
    <citation type="submission" date="2016-10" db="EMBL/GenBank/DDBJ databases">
        <authorList>
            <person name="de Groot N.N."/>
        </authorList>
    </citation>
    <scope>NUCLEOTIDE SEQUENCE [LARGE SCALE GENOMIC DNA]</scope>
    <source>
        <strain evidence="6 7">47C3B</strain>
    </source>
</reference>